<dbReference type="EMBL" id="CAMKVN010007783">
    <property type="protein sequence ID" value="CAI2191847.1"/>
    <property type="molecule type" value="Genomic_DNA"/>
</dbReference>
<feature type="non-terminal residue" evidence="1">
    <location>
        <position position="54"/>
    </location>
</feature>
<sequence length="54" mass="5995">MIICGLSYTNITNFIKPIESGPQESANIIQDETNEAAHVARNQKINVKIIIARI</sequence>
<proteinExistence type="predicted"/>
<organism evidence="1 2">
    <name type="scientific">Funneliformis geosporum</name>
    <dbReference type="NCBI Taxonomy" id="1117311"/>
    <lineage>
        <taxon>Eukaryota</taxon>
        <taxon>Fungi</taxon>
        <taxon>Fungi incertae sedis</taxon>
        <taxon>Mucoromycota</taxon>
        <taxon>Glomeromycotina</taxon>
        <taxon>Glomeromycetes</taxon>
        <taxon>Glomerales</taxon>
        <taxon>Glomeraceae</taxon>
        <taxon>Funneliformis</taxon>
    </lineage>
</organism>
<protein>
    <submittedName>
        <fullName evidence="1">12036_t:CDS:1</fullName>
    </submittedName>
</protein>
<name>A0A9W4X7C7_9GLOM</name>
<keyword evidence="2" id="KW-1185">Reference proteome</keyword>
<accession>A0A9W4X7C7</accession>
<dbReference type="AlphaFoldDB" id="A0A9W4X7C7"/>
<gene>
    <name evidence="1" type="ORF">FWILDA_LOCUS15277</name>
</gene>
<evidence type="ECO:0000313" key="2">
    <source>
        <dbReference type="Proteomes" id="UP001153678"/>
    </source>
</evidence>
<evidence type="ECO:0000313" key="1">
    <source>
        <dbReference type="EMBL" id="CAI2191847.1"/>
    </source>
</evidence>
<reference evidence="1" key="1">
    <citation type="submission" date="2022-08" db="EMBL/GenBank/DDBJ databases">
        <authorList>
            <person name="Kallberg Y."/>
            <person name="Tangrot J."/>
            <person name="Rosling A."/>
        </authorList>
    </citation>
    <scope>NUCLEOTIDE SEQUENCE</scope>
    <source>
        <strain evidence="1">Wild A</strain>
    </source>
</reference>
<comment type="caution">
    <text evidence="1">The sequence shown here is derived from an EMBL/GenBank/DDBJ whole genome shotgun (WGS) entry which is preliminary data.</text>
</comment>
<dbReference type="Proteomes" id="UP001153678">
    <property type="component" value="Unassembled WGS sequence"/>
</dbReference>